<dbReference type="InterPro" id="IPR017364">
    <property type="entry name" value="GEMIN2"/>
</dbReference>
<dbReference type="AlphaFoldDB" id="A0A6P7S6V6"/>
<evidence type="ECO:0000256" key="7">
    <source>
        <dbReference type="PIRNR" id="PIRNR038038"/>
    </source>
</evidence>
<keyword evidence="8" id="KW-1185">Reference proteome</keyword>
<evidence type="ECO:0000256" key="5">
    <source>
        <dbReference type="ARBA" id="ARBA00025758"/>
    </source>
</evidence>
<gene>
    <name evidence="9" type="primary">LOC115209619</name>
</gene>
<dbReference type="GO" id="GO:0000245">
    <property type="term" value="P:spliceosomal complex assembly"/>
    <property type="evidence" value="ECO:0007669"/>
    <property type="project" value="UniProtKB-UniRule"/>
</dbReference>
<dbReference type="GO" id="GO:0000387">
    <property type="term" value="P:spliceosomal snRNP assembly"/>
    <property type="evidence" value="ECO:0007669"/>
    <property type="project" value="UniProtKB-UniRule"/>
</dbReference>
<evidence type="ECO:0000256" key="4">
    <source>
        <dbReference type="ARBA" id="ARBA00023187"/>
    </source>
</evidence>
<dbReference type="PANTHER" id="PTHR12794:SF0">
    <property type="entry name" value="GEM-ASSOCIATED PROTEIN 2"/>
    <property type="match status" value="1"/>
</dbReference>
<dbReference type="PANTHER" id="PTHR12794">
    <property type="entry name" value="GEMIN2"/>
    <property type="match status" value="1"/>
</dbReference>
<evidence type="ECO:0000256" key="1">
    <source>
        <dbReference type="ARBA" id="ARBA00004496"/>
    </source>
</evidence>
<evidence type="ECO:0000313" key="9">
    <source>
        <dbReference type="RefSeq" id="XP_029633930.1"/>
    </source>
</evidence>
<dbReference type="Proteomes" id="UP000515154">
    <property type="component" value="Linkage group LG3"/>
</dbReference>
<keyword evidence="3 7" id="KW-0507">mRNA processing</keyword>
<evidence type="ECO:0000313" key="8">
    <source>
        <dbReference type="Proteomes" id="UP000515154"/>
    </source>
</evidence>
<keyword evidence="4 7" id="KW-0508">mRNA splicing</keyword>
<dbReference type="RefSeq" id="XP_029633930.1">
    <property type="nucleotide sequence ID" value="XM_029778070.2"/>
</dbReference>
<dbReference type="KEGG" id="osn:115209619"/>
<comment type="subcellular location">
    <subcellularLocation>
        <location evidence="1">Cytoplasm</location>
    </subcellularLocation>
</comment>
<dbReference type="GO" id="GO:0032797">
    <property type="term" value="C:SMN complex"/>
    <property type="evidence" value="ECO:0007669"/>
    <property type="project" value="UniProtKB-UniRule"/>
</dbReference>
<dbReference type="InterPro" id="IPR035426">
    <property type="entry name" value="Gemin2/Brr1"/>
</dbReference>
<organism evidence="8 9">
    <name type="scientific">Octopus sinensis</name>
    <name type="common">East Asian common octopus</name>
    <dbReference type="NCBI Taxonomy" id="2607531"/>
    <lineage>
        <taxon>Eukaryota</taxon>
        <taxon>Metazoa</taxon>
        <taxon>Spiralia</taxon>
        <taxon>Lophotrochozoa</taxon>
        <taxon>Mollusca</taxon>
        <taxon>Cephalopoda</taxon>
        <taxon>Coleoidea</taxon>
        <taxon>Octopodiformes</taxon>
        <taxon>Octopoda</taxon>
        <taxon>Incirrata</taxon>
        <taxon>Octopodidae</taxon>
        <taxon>Octopus</taxon>
    </lineage>
</organism>
<proteinExistence type="inferred from homology"/>
<dbReference type="GO" id="GO:0005681">
    <property type="term" value="C:spliceosomal complex"/>
    <property type="evidence" value="ECO:0007669"/>
    <property type="project" value="UniProtKB-UniRule"/>
</dbReference>
<evidence type="ECO:0000256" key="6">
    <source>
        <dbReference type="ARBA" id="ARBA00047179"/>
    </source>
</evidence>
<name>A0A6P7S6V6_9MOLL</name>
<protein>
    <recommendedName>
        <fullName evidence="6 7">Gem-associated protein 2</fullName>
    </recommendedName>
</protein>
<dbReference type="Gene3D" id="1.20.58.1070">
    <property type="match status" value="1"/>
</dbReference>
<comment type="subunit">
    <text evidence="7">Part of the core SMN complex.</text>
</comment>
<reference evidence="9" key="1">
    <citation type="submission" date="2025-08" db="UniProtKB">
        <authorList>
            <consortium name="RefSeq"/>
        </authorList>
    </citation>
    <scope>IDENTIFICATION</scope>
</reference>
<evidence type="ECO:0000256" key="3">
    <source>
        <dbReference type="ARBA" id="ARBA00022664"/>
    </source>
</evidence>
<keyword evidence="2 7" id="KW-0963">Cytoplasm</keyword>
<comment type="similarity">
    <text evidence="5 7">Belongs to the gemin-2 family.</text>
</comment>
<evidence type="ECO:0000256" key="2">
    <source>
        <dbReference type="ARBA" id="ARBA00022490"/>
    </source>
</evidence>
<sequence>MSTMEEVFTPAIPVDTTLDNNYDLNIPPMTGNEYLRRVRDEALCCPSVVVAKSLNTEAMNRKQNVHILAKDCCLPAPTGLEPSAEWNRKQIADFAKIRQKLNEYKSTHESEIKKTRRKLPLASEVEEWFKLCFGKLKTLTPDESNALEGGCLPLLSLVAVMEQHCIEQLLNYHMNCFESIGFTHHQGKWIFALLTCLQKPLTPEACSAIRNLARICARLRSLMNSSTDPHLTPLNLIICLVCQYFEQKDLISC</sequence>
<dbReference type="Pfam" id="PF04938">
    <property type="entry name" value="SIP1"/>
    <property type="match status" value="1"/>
</dbReference>
<comment type="function">
    <text evidence="7">The SMN complex catalyzes the assembly of small nuclear ribonucleoproteins (snRNPs), the building blocks of the spliceosome, and thereby plays an important role in the splicing of cellular pre-mRNAs.</text>
</comment>
<accession>A0A6P7S6V6</accession>
<dbReference type="PIRSF" id="PIRSF038038">
    <property type="entry name" value="SMN_Gemin2"/>
    <property type="match status" value="1"/>
</dbReference>